<gene>
    <name evidence="2" type="ORF">PECUL_23A030335</name>
</gene>
<feature type="compositionally biased region" description="Basic and acidic residues" evidence="1">
    <location>
        <begin position="1"/>
        <end position="19"/>
    </location>
</feature>
<name>A0AAD1SAY1_PELCU</name>
<accession>A0AAD1SAY1</accession>
<feature type="compositionally biased region" description="Basic residues" evidence="1">
    <location>
        <begin position="20"/>
        <end position="29"/>
    </location>
</feature>
<evidence type="ECO:0000313" key="2">
    <source>
        <dbReference type="EMBL" id="CAH2293533.1"/>
    </source>
</evidence>
<evidence type="ECO:0000256" key="1">
    <source>
        <dbReference type="SAM" id="MobiDB-lite"/>
    </source>
</evidence>
<feature type="region of interest" description="Disordered" evidence="1">
    <location>
        <begin position="1"/>
        <end position="108"/>
    </location>
</feature>
<dbReference type="EMBL" id="OW240916">
    <property type="protein sequence ID" value="CAH2293533.1"/>
    <property type="molecule type" value="Genomic_DNA"/>
</dbReference>
<feature type="non-terminal residue" evidence="2">
    <location>
        <position position="1"/>
    </location>
</feature>
<evidence type="ECO:0000313" key="3">
    <source>
        <dbReference type="Proteomes" id="UP001295444"/>
    </source>
</evidence>
<reference evidence="2" key="1">
    <citation type="submission" date="2022-03" db="EMBL/GenBank/DDBJ databases">
        <authorList>
            <person name="Alioto T."/>
            <person name="Alioto T."/>
            <person name="Gomez Garrido J."/>
        </authorList>
    </citation>
    <scope>NUCLEOTIDE SEQUENCE</scope>
</reference>
<dbReference type="AlphaFoldDB" id="A0AAD1SAY1"/>
<keyword evidence="3" id="KW-1185">Reference proteome</keyword>
<feature type="compositionally biased region" description="Low complexity" evidence="1">
    <location>
        <begin position="153"/>
        <end position="167"/>
    </location>
</feature>
<dbReference type="Proteomes" id="UP001295444">
    <property type="component" value="Chromosome 05"/>
</dbReference>
<sequence length="167" mass="18281">GGRRLASEEDGRTGLELRGKQAHNSKIQRSHTLTKSQDIRHQAPAAQLTVGGGRKSKSNTAVAPIFRSRGEQDRPRGNGGNGGQDSESESELSEHSHTQDQGPLTKRDLQSLLQDIKCNIAAEFAKHLAPLKEEMADLTKRTSDIEDRMEQVTSTSTTQAQTILELK</sequence>
<proteinExistence type="predicted"/>
<organism evidence="2 3">
    <name type="scientific">Pelobates cultripes</name>
    <name type="common">Western spadefoot toad</name>
    <dbReference type="NCBI Taxonomy" id="61616"/>
    <lineage>
        <taxon>Eukaryota</taxon>
        <taxon>Metazoa</taxon>
        <taxon>Chordata</taxon>
        <taxon>Craniata</taxon>
        <taxon>Vertebrata</taxon>
        <taxon>Euteleostomi</taxon>
        <taxon>Amphibia</taxon>
        <taxon>Batrachia</taxon>
        <taxon>Anura</taxon>
        <taxon>Pelobatoidea</taxon>
        <taxon>Pelobatidae</taxon>
        <taxon>Pelobates</taxon>
    </lineage>
</organism>
<feature type="region of interest" description="Disordered" evidence="1">
    <location>
        <begin position="143"/>
        <end position="167"/>
    </location>
</feature>
<protein>
    <submittedName>
        <fullName evidence="2">Uncharacterized protein</fullName>
    </submittedName>
</protein>
<feature type="non-terminal residue" evidence="2">
    <location>
        <position position="167"/>
    </location>
</feature>